<dbReference type="EMBL" id="JAAABJ010000614">
    <property type="protein sequence ID" value="NAW51781.1"/>
    <property type="molecule type" value="Genomic_DNA"/>
</dbReference>
<accession>A0A845PXX7</accession>
<gene>
    <name evidence="2" type="ORF">GNY06_10500</name>
</gene>
<feature type="transmembrane region" description="Helical" evidence="1">
    <location>
        <begin position="6"/>
        <end position="24"/>
    </location>
</feature>
<proteinExistence type="predicted"/>
<reference evidence="2 3" key="1">
    <citation type="submission" date="2019-11" db="EMBL/GenBank/DDBJ databases">
        <title>Characterization of Elizabethkingia argenteiflava sp. nov., isolated from inner surface of Soybean Pods.</title>
        <authorList>
            <person name="Mo S."/>
        </authorList>
    </citation>
    <scope>NUCLEOTIDE SEQUENCE [LARGE SCALE GENOMIC DNA]</scope>
    <source>
        <strain evidence="2 3">YB22</strain>
    </source>
</reference>
<sequence length="202" mass="23735">MKKIPTYVAILIGVLSTLLFVSVWRQYTERKAKFINQEYYLLSNQIDKMNKMLVLEQNFSSFQTHKSAIFQVSGYDILPKEMVLYTTAKAQVTYDLKNMKINVDSLQKKLIITNLPRAEIKIYPDVRIHFMDDYALNRFDQKSINEIIASAKQNMLKSINKKKLEQQGHEQLIRNLNDLFVLARALHYKIEDRTGELKKIRS</sequence>
<keyword evidence="1" id="KW-0472">Membrane</keyword>
<evidence type="ECO:0000313" key="3">
    <source>
        <dbReference type="Proteomes" id="UP000553459"/>
    </source>
</evidence>
<comment type="caution">
    <text evidence="2">The sequence shown here is derived from an EMBL/GenBank/DDBJ whole genome shotgun (WGS) entry which is preliminary data.</text>
</comment>
<keyword evidence="1" id="KW-0812">Transmembrane</keyword>
<dbReference type="AlphaFoldDB" id="A0A845PXX7"/>
<organism evidence="2 3">
    <name type="scientific">Elizabethkingia argenteiflava</name>
    <dbReference type="NCBI Taxonomy" id="2681556"/>
    <lineage>
        <taxon>Bacteria</taxon>
        <taxon>Pseudomonadati</taxon>
        <taxon>Bacteroidota</taxon>
        <taxon>Flavobacteriia</taxon>
        <taxon>Flavobacteriales</taxon>
        <taxon>Weeksellaceae</taxon>
        <taxon>Elizabethkingia</taxon>
    </lineage>
</organism>
<evidence type="ECO:0000256" key="1">
    <source>
        <dbReference type="SAM" id="Phobius"/>
    </source>
</evidence>
<dbReference type="Proteomes" id="UP000553459">
    <property type="component" value="Unassembled WGS sequence"/>
</dbReference>
<keyword evidence="3" id="KW-1185">Reference proteome</keyword>
<evidence type="ECO:0000313" key="2">
    <source>
        <dbReference type="EMBL" id="NAW51781.1"/>
    </source>
</evidence>
<dbReference type="Pfam" id="PF14014">
    <property type="entry name" value="DUF4230"/>
    <property type="match status" value="1"/>
</dbReference>
<dbReference type="InterPro" id="IPR025324">
    <property type="entry name" value="DUF4230"/>
</dbReference>
<keyword evidence="1" id="KW-1133">Transmembrane helix</keyword>
<protein>
    <submittedName>
        <fullName evidence="2">DUF4230 domain-containing protein</fullName>
    </submittedName>
</protein>
<name>A0A845PXX7_9FLAO</name>
<dbReference type="RefSeq" id="WP_166520045.1">
    <property type="nucleotide sequence ID" value="NZ_JAAABJ010000614.1"/>
</dbReference>